<dbReference type="GO" id="GO:0016020">
    <property type="term" value="C:membrane"/>
    <property type="evidence" value="ECO:0007669"/>
    <property type="project" value="UniProtKB-SubCell"/>
</dbReference>
<dbReference type="KEGG" id="cha:CHAB381_0530"/>
<organism evidence="7 8">
    <name type="scientific">Campylobacter hominis (strain ATCC BAA-381 / DSM 21671 / CCUG 45161 / LMG 19568 / NCTC 13146 / CH001A)</name>
    <dbReference type="NCBI Taxonomy" id="360107"/>
    <lineage>
        <taxon>Bacteria</taxon>
        <taxon>Pseudomonadati</taxon>
        <taxon>Campylobacterota</taxon>
        <taxon>Epsilonproteobacteria</taxon>
        <taxon>Campylobacterales</taxon>
        <taxon>Campylobacteraceae</taxon>
        <taxon>Campylobacter</taxon>
    </lineage>
</organism>
<feature type="transmembrane region" description="Helical" evidence="6">
    <location>
        <begin position="297"/>
        <end position="319"/>
    </location>
</feature>
<evidence type="ECO:0000313" key="8">
    <source>
        <dbReference type="Proteomes" id="UP000002407"/>
    </source>
</evidence>
<comment type="subcellular location">
    <subcellularLocation>
        <location evidence="1">Membrane</location>
        <topology evidence="1">Multi-pass membrane protein</topology>
    </subcellularLocation>
</comment>
<dbReference type="RefSeq" id="WP_012108405.1">
    <property type="nucleotide sequence ID" value="NC_009714.1"/>
</dbReference>
<accession>A7I0S7</accession>
<feature type="transmembrane region" description="Helical" evidence="6">
    <location>
        <begin position="172"/>
        <end position="192"/>
    </location>
</feature>
<name>A7I0S7_CAMHC</name>
<feature type="transmembrane region" description="Helical" evidence="6">
    <location>
        <begin position="142"/>
        <end position="160"/>
    </location>
</feature>
<dbReference type="PROSITE" id="PS50267">
    <property type="entry name" value="NA_NEUROTRAN_SYMP_3"/>
    <property type="match status" value="1"/>
</dbReference>
<evidence type="ECO:0000256" key="5">
    <source>
        <dbReference type="ARBA" id="ARBA00023136"/>
    </source>
</evidence>
<feature type="transmembrane region" description="Helical" evidence="6">
    <location>
        <begin position="422"/>
        <end position="444"/>
    </location>
</feature>
<feature type="transmembrane region" description="Helical" evidence="6">
    <location>
        <begin position="212"/>
        <end position="235"/>
    </location>
</feature>
<protein>
    <submittedName>
        <fullName evidence="7">Sodium-and chloride-dependent transporter</fullName>
    </submittedName>
</protein>
<keyword evidence="4 6" id="KW-1133">Transmembrane helix</keyword>
<evidence type="ECO:0000313" key="7">
    <source>
        <dbReference type="EMBL" id="ABS52356.1"/>
    </source>
</evidence>
<feature type="transmembrane region" description="Helical" evidence="6">
    <location>
        <begin position="380"/>
        <end position="401"/>
    </location>
</feature>
<evidence type="ECO:0000256" key="4">
    <source>
        <dbReference type="ARBA" id="ARBA00022989"/>
    </source>
</evidence>
<dbReference type="SUPFAM" id="SSF161070">
    <property type="entry name" value="SNF-like"/>
    <property type="match status" value="1"/>
</dbReference>
<dbReference type="PRINTS" id="PR00176">
    <property type="entry name" value="NANEUSMPORT"/>
</dbReference>
<feature type="transmembrane region" description="Helical" evidence="6">
    <location>
        <begin position="86"/>
        <end position="109"/>
    </location>
</feature>
<dbReference type="PANTHER" id="PTHR42948">
    <property type="entry name" value="TRANSPORTER"/>
    <property type="match status" value="1"/>
</dbReference>
<dbReference type="CDD" id="cd10336">
    <property type="entry name" value="SLC6sbd_Tyt1-Like"/>
    <property type="match status" value="1"/>
</dbReference>
<feature type="transmembrane region" description="Helical" evidence="6">
    <location>
        <begin position="340"/>
        <end position="360"/>
    </location>
</feature>
<keyword evidence="3 6" id="KW-0812">Transmembrane</keyword>
<dbReference type="PANTHER" id="PTHR42948:SF1">
    <property type="entry name" value="TRANSPORTER"/>
    <property type="match status" value="1"/>
</dbReference>
<dbReference type="OrthoDB" id="9762833at2"/>
<dbReference type="EMBL" id="CP000776">
    <property type="protein sequence ID" value="ABS52356.1"/>
    <property type="molecule type" value="Genomic_DNA"/>
</dbReference>
<reference evidence="8" key="1">
    <citation type="submission" date="2007-07" db="EMBL/GenBank/DDBJ databases">
        <title>Complete genome sequence of Campylobacter hominis ATCC BAA-381, a commensal isolated from the human gastrointestinal tract.</title>
        <authorList>
            <person name="Fouts D.E."/>
            <person name="Mongodin E.F."/>
            <person name="Puiu D."/>
            <person name="Sebastian Y."/>
            <person name="Miller W.G."/>
            <person name="Mandrell R.E."/>
            <person name="Nelson K.E."/>
        </authorList>
    </citation>
    <scope>NUCLEOTIDE SEQUENCE [LARGE SCALE GENOMIC DNA]</scope>
    <source>
        <strain evidence="8">ATCC BAA-381 / LMG 19568 / NCTC 13146 / CH001A</strain>
    </source>
</reference>
<feature type="transmembrane region" description="Helical" evidence="6">
    <location>
        <begin position="40"/>
        <end position="57"/>
    </location>
</feature>
<feature type="transmembrane region" description="Helical" evidence="6">
    <location>
        <begin position="247"/>
        <end position="270"/>
    </location>
</feature>
<dbReference type="InterPro" id="IPR037272">
    <property type="entry name" value="SNS_sf"/>
</dbReference>
<dbReference type="Proteomes" id="UP000002407">
    <property type="component" value="Chromosome"/>
</dbReference>
<keyword evidence="2" id="KW-0813">Transport</keyword>
<dbReference type="AlphaFoldDB" id="A7I0S7"/>
<evidence type="ECO:0000256" key="2">
    <source>
        <dbReference type="ARBA" id="ARBA00022448"/>
    </source>
</evidence>
<evidence type="ECO:0000256" key="3">
    <source>
        <dbReference type="ARBA" id="ARBA00022692"/>
    </source>
</evidence>
<dbReference type="NCBIfam" id="NF037979">
    <property type="entry name" value="Na_transp"/>
    <property type="match status" value="1"/>
</dbReference>
<keyword evidence="5 6" id="KW-0472">Membrane</keyword>
<dbReference type="eggNOG" id="COG0733">
    <property type="taxonomic scope" value="Bacteria"/>
</dbReference>
<proteinExistence type="predicted"/>
<dbReference type="InterPro" id="IPR047218">
    <property type="entry name" value="YocR/YhdH-like"/>
</dbReference>
<sequence>MNEKFSKIGFILAVAGGAVGLGNAFKFPTLVGSSGGSAFVFLYLILTLTIGFSVFLAEMAMGRLSGKDPVNAYKILAPKNGDKWKFAGFFMIAGIFVLAFYLIILGWVIRYIAVSFASLPSTTALAGENFENFITNSFKANLFFYLIAFLSTFAVVARGIKSGIEKLNIYMMPLLFILLLIMLIYSCFMDGFSKAAVFLFTPDFSKIDFSVVLNALGLAFFTLCIGIGCITTYAANLGESANIVKSSISIVFINILIGLMVGLVVFTFVFEFDANPGEQGVGLVFVSLTSLFAKLGFIGNVLAVLFFISLFFAGITSAISMIEPFVFYLINSYKISRLKAVIISAIGVFVLSLSALLSIQKDAGATFTFFGKSFFDILDFVSQNLMLPLGAMMTTIFVGFIMRKTDLKRLYTTEMGEKGFTIWINFLRFVVPICIIIIFINQIWG</sequence>
<keyword evidence="8" id="KW-1185">Reference proteome</keyword>
<evidence type="ECO:0000256" key="6">
    <source>
        <dbReference type="SAM" id="Phobius"/>
    </source>
</evidence>
<evidence type="ECO:0000256" key="1">
    <source>
        <dbReference type="ARBA" id="ARBA00004141"/>
    </source>
</evidence>
<gene>
    <name evidence="7" type="ordered locus">CHAB381_0530</name>
</gene>
<dbReference type="HOGENOM" id="CLU_006855_3_4_7"/>
<dbReference type="Pfam" id="PF00209">
    <property type="entry name" value="SNF"/>
    <property type="match status" value="2"/>
</dbReference>
<dbReference type="InterPro" id="IPR000175">
    <property type="entry name" value="Na/ntran_symport"/>
</dbReference>